<evidence type="ECO:0000313" key="2">
    <source>
        <dbReference type="Proteomes" id="UP000478052"/>
    </source>
</evidence>
<dbReference type="EMBL" id="VUJU01008429">
    <property type="protein sequence ID" value="KAF0730929.1"/>
    <property type="molecule type" value="Genomic_DNA"/>
</dbReference>
<keyword evidence="2" id="KW-1185">Reference proteome</keyword>
<proteinExistence type="predicted"/>
<dbReference type="Proteomes" id="UP000478052">
    <property type="component" value="Unassembled WGS sequence"/>
</dbReference>
<comment type="caution">
    <text evidence="1">The sequence shown here is derived from an EMBL/GenBank/DDBJ whole genome shotgun (WGS) entry which is preliminary data.</text>
</comment>
<dbReference type="AlphaFoldDB" id="A0A6G0WU03"/>
<sequence length="103" mass="11474">MCQQIEKKRLSLGDNGVNPLDIVFVEHDIAYSKSNNLDIRHKADKILEKRNQERITAADSSSKEKIVTYTVMNTIKSKQKIGVRTSVAEGSYAASATFFGPID</sequence>
<gene>
    <name evidence="1" type="ORF">FWK35_00020845</name>
</gene>
<reference evidence="1 2" key="1">
    <citation type="submission" date="2019-08" db="EMBL/GenBank/DDBJ databases">
        <title>Whole genome of Aphis craccivora.</title>
        <authorList>
            <person name="Voronova N.V."/>
            <person name="Shulinski R.S."/>
            <person name="Bandarenka Y.V."/>
            <person name="Zhorov D.G."/>
            <person name="Warner D."/>
        </authorList>
    </citation>
    <scope>NUCLEOTIDE SEQUENCE [LARGE SCALE GENOMIC DNA]</scope>
    <source>
        <strain evidence="1">180601</strain>
        <tissue evidence="1">Whole Body</tissue>
    </source>
</reference>
<name>A0A6G0WU03_APHCR</name>
<evidence type="ECO:0000313" key="1">
    <source>
        <dbReference type="EMBL" id="KAF0730929.1"/>
    </source>
</evidence>
<organism evidence="1 2">
    <name type="scientific">Aphis craccivora</name>
    <name type="common">Cowpea aphid</name>
    <dbReference type="NCBI Taxonomy" id="307492"/>
    <lineage>
        <taxon>Eukaryota</taxon>
        <taxon>Metazoa</taxon>
        <taxon>Ecdysozoa</taxon>
        <taxon>Arthropoda</taxon>
        <taxon>Hexapoda</taxon>
        <taxon>Insecta</taxon>
        <taxon>Pterygota</taxon>
        <taxon>Neoptera</taxon>
        <taxon>Paraneoptera</taxon>
        <taxon>Hemiptera</taxon>
        <taxon>Sternorrhyncha</taxon>
        <taxon>Aphidomorpha</taxon>
        <taxon>Aphidoidea</taxon>
        <taxon>Aphididae</taxon>
        <taxon>Aphidini</taxon>
        <taxon>Aphis</taxon>
        <taxon>Aphis</taxon>
    </lineage>
</organism>
<accession>A0A6G0WU03</accession>
<protein>
    <submittedName>
        <fullName evidence="1">Uncharacterized protein</fullName>
    </submittedName>
</protein>